<dbReference type="Pfam" id="PF00440">
    <property type="entry name" value="TetR_N"/>
    <property type="match status" value="1"/>
</dbReference>
<dbReference type="AlphaFoldDB" id="A0A328AJA0"/>
<dbReference type="Gene3D" id="1.10.357.10">
    <property type="entry name" value="Tetracycline Repressor, domain 2"/>
    <property type="match status" value="1"/>
</dbReference>
<evidence type="ECO:0000256" key="1">
    <source>
        <dbReference type="ARBA" id="ARBA00023015"/>
    </source>
</evidence>
<evidence type="ECO:0000256" key="2">
    <source>
        <dbReference type="ARBA" id="ARBA00023125"/>
    </source>
</evidence>
<dbReference type="InterPro" id="IPR050109">
    <property type="entry name" value="HTH-type_TetR-like_transc_reg"/>
</dbReference>
<protein>
    <submittedName>
        <fullName evidence="6">TetR/AcrR family transcriptional regulator</fullName>
    </submittedName>
</protein>
<comment type="caution">
    <text evidence="6">The sequence shown here is derived from an EMBL/GenBank/DDBJ whole genome shotgun (WGS) entry which is preliminary data.</text>
</comment>
<evidence type="ECO:0000313" key="7">
    <source>
        <dbReference type="Proteomes" id="UP000249254"/>
    </source>
</evidence>
<dbReference type="GO" id="GO:0003700">
    <property type="term" value="F:DNA-binding transcription factor activity"/>
    <property type="evidence" value="ECO:0007669"/>
    <property type="project" value="TreeGrafter"/>
</dbReference>
<keyword evidence="2 4" id="KW-0238">DNA-binding</keyword>
<dbReference type="InterPro" id="IPR001647">
    <property type="entry name" value="HTH_TetR"/>
</dbReference>
<dbReference type="InterPro" id="IPR036271">
    <property type="entry name" value="Tet_transcr_reg_TetR-rel_C_sf"/>
</dbReference>
<dbReference type="SUPFAM" id="SSF46689">
    <property type="entry name" value="Homeodomain-like"/>
    <property type="match status" value="1"/>
</dbReference>
<feature type="domain" description="HTH tetR-type" evidence="5">
    <location>
        <begin position="10"/>
        <end position="70"/>
    </location>
</feature>
<dbReference type="PANTHER" id="PTHR30055">
    <property type="entry name" value="HTH-TYPE TRANSCRIPTIONAL REGULATOR RUTR"/>
    <property type="match status" value="1"/>
</dbReference>
<feature type="DNA-binding region" description="H-T-H motif" evidence="4">
    <location>
        <begin position="33"/>
        <end position="52"/>
    </location>
</feature>
<reference evidence="7" key="1">
    <citation type="submission" date="2018-05" db="EMBL/GenBank/DDBJ databases">
        <authorList>
            <person name="Li X."/>
        </authorList>
    </citation>
    <scope>NUCLEOTIDE SEQUENCE [LARGE SCALE GENOMIC DNA]</scope>
    <source>
        <strain evidence="7">LX32</strain>
    </source>
</reference>
<evidence type="ECO:0000256" key="3">
    <source>
        <dbReference type="ARBA" id="ARBA00023163"/>
    </source>
</evidence>
<dbReference type="SUPFAM" id="SSF48498">
    <property type="entry name" value="Tetracyclin repressor-like, C-terminal domain"/>
    <property type="match status" value="1"/>
</dbReference>
<dbReference type="PROSITE" id="PS50977">
    <property type="entry name" value="HTH_TETR_2"/>
    <property type="match status" value="1"/>
</dbReference>
<gene>
    <name evidence="6" type="ORF">DJ017_08645</name>
</gene>
<dbReference type="InterPro" id="IPR009057">
    <property type="entry name" value="Homeodomain-like_sf"/>
</dbReference>
<evidence type="ECO:0000259" key="5">
    <source>
        <dbReference type="PROSITE" id="PS50977"/>
    </source>
</evidence>
<dbReference type="OrthoDB" id="9816431at2"/>
<dbReference type="PANTHER" id="PTHR30055:SF146">
    <property type="entry name" value="HTH-TYPE TRANSCRIPTIONAL DUAL REGULATOR CECR"/>
    <property type="match status" value="1"/>
</dbReference>
<dbReference type="EMBL" id="QFYQ01000001">
    <property type="protein sequence ID" value="RAK54587.1"/>
    <property type="molecule type" value="Genomic_DNA"/>
</dbReference>
<organism evidence="6 7">
    <name type="scientific">Phenylobacterium soli</name>
    <dbReference type="NCBI Taxonomy" id="2170551"/>
    <lineage>
        <taxon>Bacteria</taxon>
        <taxon>Pseudomonadati</taxon>
        <taxon>Pseudomonadota</taxon>
        <taxon>Alphaproteobacteria</taxon>
        <taxon>Caulobacterales</taxon>
        <taxon>Caulobacteraceae</taxon>
        <taxon>Phenylobacterium</taxon>
    </lineage>
</organism>
<dbReference type="InterPro" id="IPR039536">
    <property type="entry name" value="TetR_C_Proteobacteria"/>
</dbReference>
<dbReference type="PRINTS" id="PR00455">
    <property type="entry name" value="HTHTETR"/>
</dbReference>
<keyword evidence="1" id="KW-0805">Transcription regulation</keyword>
<sequence length="206" mass="22964">MQGRPKLDRDARREAILDVAEDVFVSEGFAAASMSEIAARLGGSKGTLYNYFKSKEELFEAYVLRRCILNMDGIYALPGGGEGVAETLTRIGRAYLRRVLSDENLRHFRLIIAEAERYPEIGKAFYEAGPGRGSERLADEIRAWVKAGLLEVDDPQMAAFHFTGLCQNRYMKARLCNYVPELSDAEIEAEVAAAVKTFLRAYGPRG</sequence>
<evidence type="ECO:0000256" key="4">
    <source>
        <dbReference type="PROSITE-ProRule" id="PRU00335"/>
    </source>
</evidence>
<keyword evidence="7" id="KW-1185">Reference proteome</keyword>
<accession>A0A328AJA0</accession>
<dbReference type="FunFam" id="1.10.10.60:FF:000141">
    <property type="entry name" value="TetR family transcriptional regulator"/>
    <property type="match status" value="1"/>
</dbReference>
<dbReference type="Pfam" id="PF14246">
    <property type="entry name" value="TetR_C_7"/>
    <property type="match status" value="1"/>
</dbReference>
<evidence type="ECO:0000313" key="6">
    <source>
        <dbReference type="EMBL" id="RAK54587.1"/>
    </source>
</evidence>
<keyword evidence="3" id="KW-0804">Transcription</keyword>
<dbReference type="Proteomes" id="UP000249254">
    <property type="component" value="Unassembled WGS sequence"/>
</dbReference>
<dbReference type="GO" id="GO:0000976">
    <property type="term" value="F:transcription cis-regulatory region binding"/>
    <property type="evidence" value="ECO:0007669"/>
    <property type="project" value="TreeGrafter"/>
</dbReference>
<proteinExistence type="predicted"/>
<name>A0A328AJA0_9CAUL</name>
<dbReference type="Gene3D" id="1.10.10.60">
    <property type="entry name" value="Homeodomain-like"/>
    <property type="match status" value="1"/>
</dbReference>